<evidence type="ECO:0000256" key="4">
    <source>
        <dbReference type="RuleBase" id="RU000660"/>
    </source>
</evidence>
<dbReference type="GO" id="GO:0006412">
    <property type="term" value="P:translation"/>
    <property type="evidence" value="ECO:0007669"/>
    <property type="project" value="InterPro"/>
</dbReference>
<dbReference type="NCBIfam" id="TIGR00059">
    <property type="entry name" value="L17"/>
    <property type="match status" value="1"/>
</dbReference>
<keyword evidence="7" id="KW-1185">Reference proteome</keyword>
<evidence type="ECO:0000256" key="2">
    <source>
        <dbReference type="ARBA" id="ARBA00022980"/>
    </source>
</evidence>
<evidence type="ECO:0000313" key="7">
    <source>
        <dbReference type="Proteomes" id="UP001212411"/>
    </source>
</evidence>
<dbReference type="Proteomes" id="UP001212411">
    <property type="component" value="Chromosome 1"/>
</dbReference>
<dbReference type="KEGG" id="som:SOMG_02443"/>
<comment type="similarity">
    <text evidence="1 4">Belongs to the bacterial ribosomal protein bL17 family.</text>
</comment>
<organism evidence="6 7">
    <name type="scientific">Schizosaccharomyces osmophilus</name>
    <dbReference type="NCBI Taxonomy" id="2545709"/>
    <lineage>
        <taxon>Eukaryota</taxon>
        <taxon>Fungi</taxon>
        <taxon>Dikarya</taxon>
        <taxon>Ascomycota</taxon>
        <taxon>Taphrinomycotina</taxon>
        <taxon>Schizosaccharomycetes</taxon>
        <taxon>Schizosaccharomycetales</taxon>
        <taxon>Schizosaccharomycetaceae</taxon>
        <taxon>Schizosaccharomyces</taxon>
    </lineage>
</organism>
<dbReference type="InterPro" id="IPR036373">
    <property type="entry name" value="Ribosomal_bL17_sf"/>
</dbReference>
<dbReference type="SUPFAM" id="SSF64263">
    <property type="entry name" value="Prokaryotic ribosomal protein L17"/>
    <property type="match status" value="1"/>
</dbReference>
<proteinExistence type="inferred from homology"/>
<reference evidence="6 7" key="1">
    <citation type="journal article" date="2023" name="G3 (Bethesda)">
        <title>A high-quality reference genome for the fission yeast Schizosaccharomyces osmophilus.</title>
        <authorList>
            <person name="Jia G.S."/>
            <person name="Zhang W.C."/>
            <person name="Liang Y."/>
            <person name="Liu X.H."/>
            <person name="Rhind N."/>
            <person name="Pidoux A."/>
            <person name="Brysch-Herzberg M."/>
            <person name="Du L.L."/>
        </authorList>
    </citation>
    <scope>NUCLEOTIDE SEQUENCE [LARGE SCALE GENOMIC DNA]</scope>
    <source>
        <strain evidence="6 7">CBS 15793</strain>
    </source>
</reference>
<dbReference type="PANTHER" id="PTHR14413:SF16">
    <property type="entry name" value="LARGE RIBOSOMAL SUBUNIT PROTEIN BL17M"/>
    <property type="match status" value="1"/>
</dbReference>
<dbReference type="InterPro" id="IPR047859">
    <property type="entry name" value="Ribosomal_bL17_CS"/>
</dbReference>
<dbReference type="Gene3D" id="3.90.1030.10">
    <property type="entry name" value="Ribosomal protein L17"/>
    <property type="match status" value="1"/>
</dbReference>
<evidence type="ECO:0000313" key="6">
    <source>
        <dbReference type="EMBL" id="WBW72461.1"/>
    </source>
</evidence>
<accession>A0AAE9WA18</accession>
<dbReference type="InterPro" id="IPR000456">
    <property type="entry name" value="Ribosomal_bL17"/>
</dbReference>
<dbReference type="AlphaFoldDB" id="A0AAE9WA18"/>
<name>A0AAE9WA18_9SCHI</name>
<dbReference type="GO" id="GO:0005762">
    <property type="term" value="C:mitochondrial large ribosomal subunit"/>
    <property type="evidence" value="ECO:0007669"/>
    <property type="project" value="TreeGrafter"/>
</dbReference>
<dbReference type="GO" id="GO:0003735">
    <property type="term" value="F:structural constituent of ribosome"/>
    <property type="evidence" value="ECO:0007669"/>
    <property type="project" value="InterPro"/>
</dbReference>
<dbReference type="Pfam" id="PF01196">
    <property type="entry name" value="Ribosomal_L17"/>
    <property type="match status" value="1"/>
</dbReference>
<sequence length="208" mass="24377">MTKTVYFRKLGRPSAHRQSLLRSLVTSLVKHENIQTTWAKAKEAQKHAEHLITMAKKASPKNNRRDLAQGMVFEHKSTLNKVFEVLLPRYNQRRCGYTRVLRMPPRYGDNAPQAILEWVDGSKDTRFHMTAKAVGVALAHKRPLHPMTRVNMEKVLMFRKNGKQEFDQLVEKAKEEESTRLQEEYKSEKEIEEKPWKRGDRVPLPKYV</sequence>
<dbReference type="HAMAP" id="MF_01368">
    <property type="entry name" value="Ribosomal_bL17"/>
    <property type="match status" value="1"/>
</dbReference>
<keyword evidence="3 4" id="KW-0687">Ribonucleoprotein</keyword>
<keyword evidence="2 4" id="KW-0689">Ribosomal protein</keyword>
<dbReference type="GeneID" id="80875924"/>
<evidence type="ECO:0000256" key="3">
    <source>
        <dbReference type="ARBA" id="ARBA00023274"/>
    </source>
</evidence>
<evidence type="ECO:0000256" key="1">
    <source>
        <dbReference type="ARBA" id="ARBA00008777"/>
    </source>
</evidence>
<evidence type="ECO:0000256" key="5">
    <source>
        <dbReference type="SAM" id="MobiDB-lite"/>
    </source>
</evidence>
<dbReference type="EMBL" id="CP115611">
    <property type="protein sequence ID" value="WBW72461.1"/>
    <property type="molecule type" value="Genomic_DNA"/>
</dbReference>
<dbReference type="RefSeq" id="XP_056036704.1">
    <property type="nucleotide sequence ID" value="XM_056181235.1"/>
</dbReference>
<dbReference type="PROSITE" id="PS01167">
    <property type="entry name" value="RIBOSOMAL_L17"/>
    <property type="match status" value="1"/>
</dbReference>
<gene>
    <name evidence="6" type="primary">mrpl8</name>
    <name evidence="6" type="ORF">SOMG_02443</name>
</gene>
<protein>
    <submittedName>
        <fullName evidence="6">Mitochondrial ribosomal protein subunit L17</fullName>
    </submittedName>
</protein>
<dbReference type="PANTHER" id="PTHR14413">
    <property type="entry name" value="RIBOSOMAL PROTEIN L17"/>
    <property type="match status" value="1"/>
</dbReference>
<feature type="region of interest" description="Disordered" evidence="5">
    <location>
        <begin position="177"/>
        <end position="196"/>
    </location>
</feature>